<evidence type="ECO:0000256" key="3">
    <source>
        <dbReference type="ARBA" id="ARBA00022490"/>
    </source>
</evidence>
<dbReference type="PANTHER" id="PTHR43808:SF31">
    <property type="entry name" value="N-ACETYL-L-CITRULLINE DEACETYLASE"/>
    <property type="match status" value="1"/>
</dbReference>
<keyword evidence="4" id="KW-0055">Arginine biosynthesis</keyword>
<dbReference type="PROSITE" id="PS00759">
    <property type="entry name" value="ARGE_DAPE_CPG2_2"/>
    <property type="match status" value="1"/>
</dbReference>
<keyword evidence="6" id="KW-0479">Metal-binding</keyword>
<dbReference type="InterPro" id="IPR036264">
    <property type="entry name" value="Bact_exopeptidase_dim_dom"/>
</dbReference>
<dbReference type="NCBIfam" id="TIGR01892">
    <property type="entry name" value="AcOrn-deacetyl"/>
    <property type="match status" value="1"/>
</dbReference>
<feature type="domain" description="Peptidase M20 dimerisation" evidence="10">
    <location>
        <begin position="169"/>
        <end position="277"/>
    </location>
</feature>
<evidence type="ECO:0000256" key="7">
    <source>
        <dbReference type="ARBA" id="ARBA00022801"/>
    </source>
</evidence>
<dbReference type="Gene3D" id="3.30.70.360">
    <property type="match status" value="1"/>
</dbReference>
<evidence type="ECO:0000256" key="4">
    <source>
        <dbReference type="ARBA" id="ARBA00022571"/>
    </source>
</evidence>
<dbReference type="SUPFAM" id="SSF53187">
    <property type="entry name" value="Zn-dependent exopeptidases"/>
    <property type="match status" value="1"/>
</dbReference>
<dbReference type="NCBIfam" id="NF005710">
    <property type="entry name" value="PRK07522.1"/>
    <property type="match status" value="1"/>
</dbReference>
<dbReference type="InterPro" id="IPR011650">
    <property type="entry name" value="Peptidase_M20_dimer"/>
</dbReference>
<dbReference type="InterPro" id="IPR001261">
    <property type="entry name" value="ArgE/DapE_CS"/>
</dbReference>
<dbReference type="Pfam" id="PF01546">
    <property type="entry name" value="Peptidase_M20"/>
    <property type="match status" value="1"/>
</dbReference>
<dbReference type="AlphaFoldDB" id="A0A3N9TCT6"/>
<dbReference type="Proteomes" id="UP000281112">
    <property type="component" value="Unassembled WGS sequence"/>
</dbReference>
<keyword evidence="8" id="KW-0862">Zinc</keyword>
<dbReference type="Pfam" id="PF07687">
    <property type="entry name" value="M20_dimer"/>
    <property type="match status" value="1"/>
</dbReference>
<proteinExistence type="inferred from homology"/>
<dbReference type="OrthoDB" id="3665926at2"/>
<dbReference type="InterPro" id="IPR050072">
    <property type="entry name" value="Peptidase_M20A"/>
</dbReference>
<keyword evidence="9" id="KW-0170">Cobalt</keyword>
<dbReference type="GO" id="GO:0008777">
    <property type="term" value="F:acetylornithine deacetylase activity"/>
    <property type="evidence" value="ECO:0007669"/>
    <property type="project" value="UniProtKB-EC"/>
</dbReference>
<dbReference type="CDD" id="cd03894">
    <property type="entry name" value="M20_ArgE"/>
    <property type="match status" value="1"/>
</dbReference>
<keyword evidence="7 11" id="KW-0378">Hydrolase</keyword>
<gene>
    <name evidence="11" type="primary">argE</name>
    <name evidence="11" type="ORF">EES38_17375</name>
</gene>
<evidence type="ECO:0000256" key="9">
    <source>
        <dbReference type="ARBA" id="ARBA00023285"/>
    </source>
</evidence>
<dbReference type="EMBL" id="RJVQ01000009">
    <property type="protein sequence ID" value="RQW61879.1"/>
    <property type="molecule type" value="Genomic_DNA"/>
</dbReference>
<keyword evidence="3" id="KW-0963">Cytoplasm</keyword>
<evidence type="ECO:0000313" key="12">
    <source>
        <dbReference type="Proteomes" id="UP000281112"/>
    </source>
</evidence>
<dbReference type="SUPFAM" id="SSF55031">
    <property type="entry name" value="Bacterial exopeptidase dimerisation domain"/>
    <property type="match status" value="1"/>
</dbReference>
<dbReference type="PANTHER" id="PTHR43808">
    <property type="entry name" value="ACETYLORNITHINE DEACETYLASE"/>
    <property type="match status" value="1"/>
</dbReference>
<dbReference type="Gene3D" id="3.40.630.10">
    <property type="entry name" value="Zn peptidases"/>
    <property type="match status" value="1"/>
</dbReference>
<reference evidence="11 12" key="1">
    <citation type="submission" date="2018-11" db="EMBL/GenBank/DDBJ databases">
        <title>Vibrio LJC006 sp. nov., isolated from seawater during the bloom of the enteromorpha.</title>
        <authorList>
            <person name="Liang J."/>
        </authorList>
    </citation>
    <scope>NUCLEOTIDE SEQUENCE [LARGE SCALE GENOMIC DNA]</scope>
    <source>
        <strain evidence="11 12">LJC006</strain>
    </source>
</reference>
<keyword evidence="5" id="KW-0028">Amino-acid biosynthesis</keyword>
<dbReference type="GO" id="GO:0006526">
    <property type="term" value="P:L-arginine biosynthetic process"/>
    <property type="evidence" value="ECO:0007669"/>
    <property type="project" value="UniProtKB-KW"/>
</dbReference>
<dbReference type="GO" id="GO:0046872">
    <property type="term" value="F:metal ion binding"/>
    <property type="evidence" value="ECO:0007669"/>
    <property type="project" value="UniProtKB-KW"/>
</dbReference>
<evidence type="ECO:0000256" key="6">
    <source>
        <dbReference type="ARBA" id="ARBA00022723"/>
    </source>
</evidence>
<name>A0A3N9TCT6_9VIBR</name>
<evidence type="ECO:0000259" key="10">
    <source>
        <dbReference type="Pfam" id="PF07687"/>
    </source>
</evidence>
<comment type="caution">
    <text evidence="11">The sequence shown here is derived from an EMBL/GenBank/DDBJ whole genome shotgun (WGS) entry which is preliminary data.</text>
</comment>
<evidence type="ECO:0000256" key="1">
    <source>
        <dbReference type="ARBA" id="ARBA00001947"/>
    </source>
</evidence>
<protein>
    <submittedName>
        <fullName evidence="11">Acetylornithine deacetylase</fullName>
        <ecNumber evidence="11">3.5.1.16</ecNumber>
    </submittedName>
</protein>
<dbReference type="InterPro" id="IPR010169">
    <property type="entry name" value="AcOrn-deacetyl"/>
</dbReference>
<evidence type="ECO:0000256" key="5">
    <source>
        <dbReference type="ARBA" id="ARBA00022605"/>
    </source>
</evidence>
<comment type="similarity">
    <text evidence="2">Belongs to the peptidase M20A family. ArgE subfamily.</text>
</comment>
<dbReference type="RefSeq" id="WP_124938477.1">
    <property type="nucleotide sequence ID" value="NZ_RJVQ01000009.1"/>
</dbReference>
<evidence type="ECO:0000256" key="2">
    <source>
        <dbReference type="ARBA" id="ARBA00005691"/>
    </source>
</evidence>
<accession>A0A3N9TCT6</accession>
<evidence type="ECO:0000256" key="8">
    <source>
        <dbReference type="ARBA" id="ARBA00022833"/>
    </source>
</evidence>
<sequence length="391" mass="42907">MKTKERLKTLISYPTVSSDSNLDLIQYVEKVLGQYGIETHIVYNEHKTKAALYAAIGPTVQPGIVLSGHTDVVPVAGQNWTEDPFKASEKDGLLYGRGSCDMKGFIASAINTMIAFSDKPLTRPVHLALSFDEELGCLGVRDLLVQLKQIGVEPYLCIVGEPTSMNIATGHKGKTAYRTHCCGDEGHSSQAPLHTNAIYLACDVISSLRQLQSKLIESGAHDEEYNIPYSTVHIGTINGGRALNIVPGECTFEFEIRHLAQDNIANEIETIVHQAKALIDSIKIERSDSKAAIHFECLTDYPGLNTDKNTPAVKQLYSLSSPETKQIKVAFGTEGGLFSEYLSAPVVVCGPGSIDQAHKPDEFVSLQQLDQCDELLSQFIYETCYQRSEHD</sequence>
<dbReference type="InterPro" id="IPR002933">
    <property type="entry name" value="Peptidase_M20"/>
</dbReference>
<comment type="cofactor">
    <cofactor evidence="1">
        <name>Zn(2+)</name>
        <dbReference type="ChEBI" id="CHEBI:29105"/>
    </cofactor>
</comment>
<keyword evidence="12" id="KW-1185">Reference proteome</keyword>
<organism evidence="11 12">
    <name type="scientific">Vibrio viridaestus</name>
    <dbReference type="NCBI Taxonomy" id="2487322"/>
    <lineage>
        <taxon>Bacteria</taxon>
        <taxon>Pseudomonadati</taxon>
        <taxon>Pseudomonadota</taxon>
        <taxon>Gammaproteobacteria</taxon>
        <taxon>Vibrionales</taxon>
        <taxon>Vibrionaceae</taxon>
        <taxon>Vibrio</taxon>
    </lineage>
</organism>
<dbReference type="EC" id="3.5.1.16" evidence="11"/>
<evidence type="ECO:0000313" key="11">
    <source>
        <dbReference type="EMBL" id="RQW61879.1"/>
    </source>
</evidence>